<dbReference type="PROSITE" id="PS51257">
    <property type="entry name" value="PROKAR_LIPOPROTEIN"/>
    <property type="match status" value="1"/>
</dbReference>
<name>A0A3D8M6R9_9ALTE</name>
<feature type="repeat" description="ANK" evidence="1">
    <location>
        <begin position="281"/>
        <end position="313"/>
    </location>
</feature>
<dbReference type="Pfam" id="PF12796">
    <property type="entry name" value="Ank_2"/>
    <property type="match status" value="1"/>
</dbReference>
<dbReference type="InterPro" id="IPR036770">
    <property type="entry name" value="Ankyrin_rpt-contain_sf"/>
</dbReference>
<dbReference type="Proteomes" id="UP000256561">
    <property type="component" value="Unassembled WGS sequence"/>
</dbReference>
<feature type="repeat" description="ANK" evidence="1">
    <location>
        <begin position="172"/>
        <end position="204"/>
    </location>
</feature>
<gene>
    <name evidence="3" type="ORF">DXV75_11715</name>
</gene>
<sequence>MLNKAAKTLLYALIITSAIGCNNQSEPVTPAPHLTSQEHDILMLKAKRAILELDRVLVDAISTKIDVNRALPDHSSLLAWAVEAQDPSLVNLLLEKGAIAKTGNGNRFSPIVQACRYGNSEIINALLDHGAEPNSVIEDGTSAFQLCAGSALVTDLARMVSLGGKVSAANEYGQTAVMFAANSGNTDNLLYLVDAGASINRQTNEGYSPLFFAIKSHNLNTIQAAISVGADLFAAAQDGTTATQLAVYTANFEFLTWFAGEMDSLMRPEAVNALLTAFDRNGDQLLHAAVNANQASLVAALMKLGANPNSVSEDSQLSWRYEANFKTESYTPPRLTPIEIAEQNDFTQIIAILRNSTEGVSSGS</sequence>
<feature type="repeat" description="ANK" evidence="1">
    <location>
        <begin position="205"/>
        <end position="237"/>
    </location>
</feature>
<dbReference type="Gene3D" id="1.25.40.20">
    <property type="entry name" value="Ankyrin repeat-containing domain"/>
    <property type="match status" value="1"/>
</dbReference>
<feature type="repeat" description="ANK" evidence="1">
    <location>
        <begin position="106"/>
        <end position="138"/>
    </location>
</feature>
<dbReference type="SMART" id="SM00248">
    <property type="entry name" value="ANK"/>
    <property type="match status" value="5"/>
</dbReference>
<dbReference type="SUPFAM" id="SSF48403">
    <property type="entry name" value="Ankyrin repeat"/>
    <property type="match status" value="1"/>
</dbReference>
<proteinExistence type="predicted"/>
<dbReference type="PROSITE" id="PS50088">
    <property type="entry name" value="ANK_REPEAT"/>
    <property type="match status" value="4"/>
</dbReference>
<feature type="chain" id="PRO_5017605868" evidence="2">
    <location>
        <begin position="21"/>
        <end position="364"/>
    </location>
</feature>
<evidence type="ECO:0000256" key="2">
    <source>
        <dbReference type="SAM" id="SignalP"/>
    </source>
</evidence>
<accession>A0A3D8M6R9</accession>
<evidence type="ECO:0000256" key="1">
    <source>
        <dbReference type="PROSITE-ProRule" id="PRU00023"/>
    </source>
</evidence>
<feature type="signal peptide" evidence="2">
    <location>
        <begin position="1"/>
        <end position="20"/>
    </location>
</feature>
<evidence type="ECO:0000313" key="3">
    <source>
        <dbReference type="EMBL" id="RDV25254.1"/>
    </source>
</evidence>
<protein>
    <submittedName>
        <fullName evidence="3">Ankyrin repeat domain-containing protein</fullName>
    </submittedName>
</protein>
<dbReference type="PROSITE" id="PS50297">
    <property type="entry name" value="ANK_REP_REGION"/>
    <property type="match status" value="3"/>
</dbReference>
<organism evidence="3 4">
    <name type="scientific">Alteromonas aestuariivivens</name>
    <dbReference type="NCBI Taxonomy" id="1938339"/>
    <lineage>
        <taxon>Bacteria</taxon>
        <taxon>Pseudomonadati</taxon>
        <taxon>Pseudomonadota</taxon>
        <taxon>Gammaproteobacteria</taxon>
        <taxon>Alteromonadales</taxon>
        <taxon>Alteromonadaceae</taxon>
        <taxon>Alteromonas/Salinimonas group</taxon>
        <taxon>Alteromonas</taxon>
    </lineage>
</organism>
<reference evidence="4" key="1">
    <citation type="submission" date="2018-08" db="EMBL/GenBank/DDBJ databases">
        <authorList>
            <person name="Zhang J."/>
            <person name="Du Z.-J."/>
        </authorList>
    </citation>
    <scope>NUCLEOTIDE SEQUENCE [LARGE SCALE GENOMIC DNA]</scope>
    <source>
        <strain evidence="4">KCTC 52655</strain>
    </source>
</reference>
<evidence type="ECO:0000313" key="4">
    <source>
        <dbReference type="Proteomes" id="UP000256561"/>
    </source>
</evidence>
<dbReference type="PANTHER" id="PTHR44207:SF1">
    <property type="entry name" value="SURFACE ANTIGEN BSPA-LIKE"/>
    <property type="match status" value="1"/>
</dbReference>
<dbReference type="EMBL" id="QRHA01000007">
    <property type="protein sequence ID" value="RDV25254.1"/>
    <property type="molecule type" value="Genomic_DNA"/>
</dbReference>
<keyword evidence="1" id="KW-0040">ANK repeat</keyword>
<comment type="caution">
    <text evidence="3">The sequence shown here is derived from an EMBL/GenBank/DDBJ whole genome shotgun (WGS) entry which is preliminary data.</text>
</comment>
<dbReference type="Pfam" id="PF00023">
    <property type="entry name" value="Ank"/>
    <property type="match status" value="1"/>
</dbReference>
<dbReference type="AlphaFoldDB" id="A0A3D8M6R9"/>
<keyword evidence="4" id="KW-1185">Reference proteome</keyword>
<dbReference type="InterPro" id="IPR002110">
    <property type="entry name" value="Ankyrin_rpt"/>
</dbReference>
<keyword evidence="2" id="KW-0732">Signal</keyword>
<dbReference type="PANTHER" id="PTHR44207">
    <property type="entry name" value="SURFACE ANTIGEN BSPA-LIKE-RELATED"/>
    <property type="match status" value="1"/>
</dbReference>